<accession>A0A9Q1QI84</accession>
<protein>
    <submittedName>
        <fullName evidence="2">Uncharacterized protein</fullName>
    </submittedName>
</protein>
<keyword evidence="3" id="KW-1185">Reference proteome</keyword>
<gene>
    <name evidence="2" type="ORF">Cgig2_005723</name>
</gene>
<dbReference type="EMBL" id="JAKOGI010000125">
    <property type="protein sequence ID" value="KAJ8443172.1"/>
    <property type="molecule type" value="Genomic_DNA"/>
</dbReference>
<dbReference type="AlphaFoldDB" id="A0A9Q1QI84"/>
<dbReference type="InterPro" id="IPR006740">
    <property type="entry name" value="DUF604"/>
</dbReference>
<comment type="caution">
    <text evidence="2">The sequence shown here is derived from an EMBL/GenBank/DDBJ whole genome shotgun (WGS) entry which is preliminary data.</text>
</comment>
<evidence type="ECO:0000256" key="1">
    <source>
        <dbReference type="SAM" id="Phobius"/>
    </source>
</evidence>
<keyword evidence="1" id="KW-0472">Membrane</keyword>
<dbReference type="Pfam" id="PF04646">
    <property type="entry name" value="DUF604"/>
    <property type="match status" value="1"/>
</dbReference>
<keyword evidence="1" id="KW-1133">Transmembrane helix</keyword>
<organism evidence="2 3">
    <name type="scientific">Carnegiea gigantea</name>
    <dbReference type="NCBI Taxonomy" id="171969"/>
    <lineage>
        <taxon>Eukaryota</taxon>
        <taxon>Viridiplantae</taxon>
        <taxon>Streptophyta</taxon>
        <taxon>Embryophyta</taxon>
        <taxon>Tracheophyta</taxon>
        <taxon>Spermatophyta</taxon>
        <taxon>Magnoliopsida</taxon>
        <taxon>eudicotyledons</taxon>
        <taxon>Gunneridae</taxon>
        <taxon>Pentapetalae</taxon>
        <taxon>Caryophyllales</taxon>
        <taxon>Cactineae</taxon>
        <taxon>Cactaceae</taxon>
        <taxon>Cactoideae</taxon>
        <taxon>Echinocereeae</taxon>
        <taxon>Carnegiea</taxon>
    </lineage>
</organism>
<dbReference type="PANTHER" id="PTHR10811">
    <property type="entry name" value="FRINGE-RELATED"/>
    <property type="match status" value="1"/>
</dbReference>
<feature type="transmembrane region" description="Helical" evidence="1">
    <location>
        <begin position="30"/>
        <end position="54"/>
    </location>
</feature>
<evidence type="ECO:0000313" key="2">
    <source>
        <dbReference type="EMBL" id="KAJ8443172.1"/>
    </source>
</evidence>
<dbReference type="Gene3D" id="3.90.550.50">
    <property type="match status" value="1"/>
</dbReference>
<dbReference type="FunFam" id="3.90.550.50:FF:000006">
    <property type="entry name" value="Fringe-related protein-like"/>
    <property type="match status" value="1"/>
</dbReference>
<dbReference type="Proteomes" id="UP001153076">
    <property type="component" value="Unassembled WGS sequence"/>
</dbReference>
<sequence length="497" mass="55817">MAQDDVVIKPTRICSLPDSKFLLSDFLPGLTKACVTMCILFSIALLLYAVLFSWRISSDPARFFSILSDSSPAADGPVCSGANVSDAGPTRIHHLLFGLGGSAKTWKDRKQYTELWWAPNSTRGFVWLDEGPEPDVSWPETSPPYRVSAVSARKSSDRMARILKEGFEQGLPEVRWFVMGDDDTVFFTHNLVSVLSKYDHRQMYYIGGSSESVEQDVMHGYDTAFGGGGFAVSYPLACELVRILDGCIDRYHSFYGSDEKVAACVAELGVPLTRESGFHQLDIREDPYGFLAAHPMAPLVSLHHLDYIKPLFPGQTQMASLQRLMGAYHVDPARILQQSICYDHRRKWSVSISWGYTAQLYPSLVSSKVLGTPLQTFRTWRSWHDGPFVFNTRPLMAEPCEQPIIYFLDHVEDGGNGKTITVYKQVAAAENEKRCNQSVYESAMSIQKLKVSSLKTDPEEPMKAPRRQCCEIISSWTMRSHMRVKIRSCKPGETMTV</sequence>
<proteinExistence type="predicted"/>
<keyword evidence="1" id="KW-0812">Transmembrane</keyword>
<evidence type="ECO:0000313" key="3">
    <source>
        <dbReference type="Proteomes" id="UP001153076"/>
    </source>
</evidence>
<name>A0A9Q1QI84_9CARY</name>
<reference evidence="2" key="1">
    <citation type="submission" date="2022-04" db="EMBL/GenBank/DDBJ databases">
        <title>Carnegiea gigantea Genome sequencing and assembly v2.</title>
        <authorList>
            <person name="Copetti D."/>
            <person name="Sanderson M.J."/>
            <person name="Burquez A."/>
            <person name="Wojciechowski M.F."/>
        </authorList>
    </citation>
    <scope>NUCLEOTIDE SEQUENCE</scope>
    <source>
        <strain evidence="2">SGP5-SGP5p</strain>
        <tissue evidence="2">Aerial part</tissue>
    </source>
</reference>
<dbReference type="OrthoDB" id="421979at2759"/>